<dbReference type="PANTHER" id="PTHR39608">
    <property type="entry name" value="INTEGRAL MEMBRANE PROTEIN (AFU_ORTHOLOGUE AFUA_5G08640)"/>
    <property type="match status" value="1"/>
</dbReference>
<comment type="caution">
    <text evidence="2">The sequence shown here is derived from an EMBL/GenBank/DDBJ whole genome shotgun (WGS) entry which is preliminary data.</text>
</comment>
<protein>
    <recommendedName>
        <fullName evidence="4">MARVEL domain-containing protein</fullName>
    </recommendedName>
</protein>
<keyword evidence="3" id="KW-1185">Reference proteome</keyword>
<dbReference type="EMBL" id="JAFFHA010000006">
    <property type="protein sequence ID" value="KAK4655160.1"/>
    <property type="molecule type" value="Genomic_DNA"/>
</dbReference>
<proteinExistence type="predicted"/>
<keyword evidence="1" id="KW-0472">Membrane</keyword>
<organism evidence="2 3">
    <name type="scientific">Podospora pseudocomata</name>
    <dbReference type="NCBI Taxonomy" id="2093779"/>
    <lineage>
        <taxon>Eukaryota</taxon>
        <taxon>Fungi</taxon>
        <taxon>Dikarya</taxon>
        <taxon>Ascomycota</taxon>
        <taxon>Pezizomycotina</taxon>
        <taxon>Sordariomycetes</taxon>
        <taxon>Sordariomycetidae</taxon>
        <taxon>Sordariales</taxon>
        <taxon>Podosporaceae</taxon>
        <taxon>Podospora</taxon>
    </lineage>
</organism>
<keyword evidence="1" id="KW-1133">Transmembrane helix</keyword>
<dbReference type="PANTHER" id="PTHR39608:SF2">
    <property type="entry name" value="MARVEL DOMAIN-CONTAINING PROTEIN"/>
    <property type="match status" value="1"/>
</dbReference>
<feature type="transmembrane region" description="Helical" evidence="1">
    <location>
        <begin position="180"/>
        <end position="201"/>
    </location>
</feature>
<accession>A0ABR0GHE3</accession>
<sequence length="238" mass="27504">MRHEYVKLHVIRCEVVWFKDCLVPEIPETDNCPNFRLSPTSALPSVRSRTTTKMDTTNTKRFFDNPIIRTFLGLHNFLVLASSTILTGILSYFLHHYRYRNTHLVYQEVIAVVTLFLYLFATFLPAFKFYRGYMLPLNLLLSYFWLTSLIFSSQDYAGNRCLYNSPPFVNRCRLKHTIQAFWIIGFSYLFLNAILEALMWAGSRTNRLLHGGDIEKDRPLTSGNAVPVSNGHGTTTTV</sequence>
<dbReference type="Proteomes" id="UP001323405">
    <property type="component" value="Unassembled WGS sequence"/>
</dbReference>
<evidence type="ECO:0000313" key="3">
    <source>
        <dbReference type="Proteomes" id="UP001323405"/>
    </source>
</evidence>
<keyword evidence="1" id="KW-0812">Transmembrane</keyword>
<feature type="transmembrane region" description="Helical" evidence="1">
    <location>
        <begin position="71"/>
        <end position="93"/>
    </location>
</feature>
<evidence type="ECO:0000256" key="1">
    <source>
        <dbReference type="SAM" id="Phobius"/>
    </source>
</evidence>
<reference evidence="2 3" key="1">
    <citation type="journal article" date="2023" name="bioRxiv">
        <title>High-quality genome assemblies of four members of thePodospora anserinaspecies complex.</title>
        <authorList>
            <person name="Ament-Velasquez S.L."/>
            <person name="Vogan A.A."/>
            <person name="Wallerman O."/>
            <person name="Hartmann F."/>
            <person name="Gautier V."/>
            <person name="Silar P."/>
            <person name="Giraud T."/>
            <person name="Johannesson H."/>
        </authorList>
    </citation>
    <scope>NUCLEOTIDE SEQUENCE [LARGE SCALE GENOMIC DNA]</scope>
    <source>
        <strain evidence="2 3">CBS 415.72m</strain>
    </source>
</reference>
<gene>
    <name evidence="2" type="ORF">QC762_404200</name>
</gene>
<feature type="transmembrane region" description="Helical" evidence="1">
    <location>
        <begin position="133"/>
        <end position="151"/>
    </location>
</feature>
<feature type="transmembrane region" description="Helical" evidence="1">
    <location>
        <begin position="105"/>
        <end position="127"/>
    </location>
</feature>
<dbReference type="RefSeq" id="XP_062744135.1">
    <property type="nucleotide sequence ID" value="XM_062889878.1"/>
</dbReference>
<name>A0ABR0GHE3_9PEZI</name>
<dbReference type="GeneID" id="87909785"/>
<evidence type="ECO:0008006" key="4">
    <source>
        <dbReference type="Google" id="ProtNLM"/>
    </source>
</evidence>
<evidence type="ECO:0000313" key="2">
    <source>
        <dbReference type="EMBL" id="KAK4655160.1"/>
    </source>
</evidence>